<dbReference type="InterPro" id="IPR001351">
    <property type="entry name" value="Ribosomal_uS3_C"/>
</dbReference>
<dbReference type="InterPro" id="IPR004087">
    <property type="entry name" value="KH_dom"/>
</dbReference>
<evidence type="ECO:0000256" key="3">
    <source>
        <dbReference type="ARBA" id="ARBA00022884"/>
    </source>
</evidence>
<dbReference type="GO" id="GO:0022627">
    <property type="term" value="C:cytosolic small ribosomal subunit"/>
    <property type="evidence" value="ECO:0007669"/>
    <property type="project" value="TreeGrafter"/>
</dbReference>
<name>A0A5Q2RAM7_9ACTN</name>
<feature type="domain" description="KH type-2" evidence="11">
    <location>
        <begin position="39"/>
        <end position="108"/>
    </location>
</feature>
<dbReference type="FunFam" id="3.30.1140.32:FF:000002">
    <property type="entry name" value="30S ribosomal protein S3"/>
    <property type="match status" value="1"/>
</dbReference>
<dbReference type="InterPro" id="IPR015946">
    <property type="entry name" value="KH_dom-like_a/b"/>
</dbReference>
<dbReference type="PANTHER" id="PTHR11760">
    <property type="entry name" value="30S/40S RIBOSOMAL PROTEIN S3"/>
    <property type="match status" value="1"/>
</dbReference>
<dbReference type="AlphaFoldDB" id="A0A5Q2RAM7"/>
<dbReference type="Pfam" id="PF07650">
    <property type="entry name" value="KH_2"/>
    <property type="match status" value="1"/>
</dbReference>
<evidence type="ECO:0000256" key="10">
    <source>
        <dbReference type="SAM" id="MobiDB-lite"/>
    </source>
</evidence>
<dbReference type="CDD" id="cd02412">
    <property type="entry name" value="KH-II_30S_S3"/>
    <property type="match status" value="1"/>
</dbReference>
<dbReference type="InterPro" id="IPR009019">
    <property type="entry name" value="KH_sf_prok-type"/>
</dbReference>
<dbReference type="Proteomes" id="UP000334019">
    <property type="component" value="Chromosome"/>
</dbReference>
<feature type="compositionally biased region" description="Basic and acidic residues" evidence="10">
    <location>
        <begin position="269"/>
        <end position="304"/>
    </location>
</feature>
<dbReference type="InterPro" id="IPR018280">
    <property type="entry name" value="Ribosomal_uS3_CS"/>
</dbReference>
<evidence type="ECO:0000313" key="13">
    <source>
        <dbReference type="Proteomes" id="UP000334019"/>
    </source>
</evidence>
<evidence type="ECO:0000256" key="6">
    <source>
        <dbReference type="ARBA" id="ARBA00024998"/>
    </source>
</evidence>
<keyword evidence="4 8" id="KW-0689">Ribosomal protein</keyword>
<evidence type="ECO:0000256" key="7">
    <source>
        <dbReference type="ARBA" id="ARBA00035257"/>
    </source>
</evidence>
<evidence type="ECO:0000256" key="4">
    <source>
        <dbReference type="ARBA" id="ARBA00022980"/>
    </source>
</evidence>
<evidence type="ECO:0000313" key="12">
    <source>
        <dbReference type="EMBL" id="QGG93868.1"/>
    </source>
</evidence>
<dbReference type="InterPro" id="IPR057258">
    <property type="entry name" value="Ribosomal_uS3"/>
</dbReference>
<evidence type="ECO:0000259" key="11">
    <source>
        <dbReference type="PROSITE" id="PS50823"/>
    </source>
</evidence>
<dbReference type="PANTHER" id="PTHR11760:SF19">
    <property type="entry name" value="SMALL RIBOSOMAL SUBUNIT PROTEIN US3C"/>
    <property type="match status" value="1"/>
</dbReference>
<dbReference type="InterPro" id="IPR004044">
    <property type="entry name" value="KH_dom_type_2"/>
</dbReference>
<evidence type="ECO:0000256" key="1">
    <source>
        <dbReference type="ARBA" id="ARBA00010761"/>
    </source>
</evidence>
<proteinExistence type="inferred from homology"/>
<dbReference type="SMART" id="SM00322">
    <property type="entry name" value="KH"/>
    <property type="match status" value="1"/>
</dbReference>
<dbReference type="Pfam" id="PF00189">
    <property type="entry name" value="Ribosomal_S3_C"/>
    <property type="match status" value="1"/>
</dbReference>
<sequence length="304" mass="34088">MGQKVNPYGFRLGVTTDWKSRWFAGRDDYADFVIEDWKIRDYLMNELPHAAISRIEVERTRDRLRVDVHTARPGIVIGRRGSEADRLRAGLTKITGNNKVQLNIQEIKQPELDAALIAQGVADQLAGRVAFRRAMKRAVQNAQKAGALGIRVQCSGRLGGSEMARTEWYHEGRVPLHTLRADIDYGFREAKTTYGRIGVKVWIYKGDILPYKTTAEDKISKEAAMAVGDTAGEGRPRKVVSSAAARRRPEETPAPAPEAEAEEPAPLVKEADPDFERLLAEEEEIERSVREHHETPHFRPGDGD</sequence>
<dbReference type="GO" id="GO:0003735">
    <property type="term" value="F:structural constituent of ribosome"/>
    <property type="evidence" value="ECO:0007669"/>
    <property type="project" value="InterPro"/>
</dbReference>
<organism evidence="12 13">
    <name type="scientific">Actinomarinicola tropica</name>
    <dbReference type="NCBI Taxonomy" id="2789776"/>
    <lineage>
        <taxon>Bacteria</taxon>
        <taxon>Bacillati</taxon>
        <taxon>Actinomycetota</taxon>
        <taxon>Acidimicrobiia</taxon>
        <taxon>Acidimicrobiales</taxon>
        <taxon>Iamiaceae</taxon>
        <taxon>Actinomarinicola</taxon>
    </lineage>
</organism>
<dbReference type="PROSITE" id="PS00548">
    <property type="entry name" value="RIBOSOMAL_S3"/>
    <property type="match status" value="1"/>
</dbReference>
<dbReference type="InterPro" id="IPR005704">
    <property type="entry name" value="Ribosomal_uS3_bac-typ"/>
</dbReference>
<keyword evidence="5 8" id="KW-0687">Ribonucleoprotein</keyword>
<comment type="subunit">
    <text evidence="8">Part of the 30S ribosomal subunit. Forms a tight complex with proteins S10 and S14.</text>
</comment>
<dbReference type="FunFam" id="3.30.300.20:FF:000001">
    <property type="entry name" value="30S ribosomal protein S3"/>
    <property type="match status" value="1"/>
</dbReference>
<dbReference type="RefSeq" id="WP_153757974.1">
    <property type="nucleotide sequence ID" value="NZ_CP045851.1"/>
</dbReference>
<gene>
    <name evidence="8 12" type="primary">rpsC</name>
    <name evidence="12" type="ORF">GH723_01390</name>
</gene>
<keyword evidence="3 8" id="KW-0694">RNA-binding</keyword>
<dbReference type="HAMAP" id="MF_01309_B">
    <property type="entry name" value="Ribosomal_uS3_B"/>
    <property type="match status" value="1"/>
</dbReference>
<keyword evidence="2 8" id="KW-0699">rRNA-binding</keyword>
<accession>A0A5Q2RAM7</accession>
<evidence type="ECO:0000256" key="2">
    <source>
        <dbReference type="ARBA" id="ARBA00022730"/>
    </source>
</evidence>
<feature type="region of interest" description="Disordered" evidence="10">
    <location>
        <begin position="227"/>
        <end position="304"/>
    </location>
</feature>
<reference evidence="12 13" key="1">
    <citation type="submission" date="2019-11" db="EMBL/GenBank/DDBJ databases">
        <authorList>
            <person name="He Y."/>
        </authorList>
    </citation>
    <scope>NUCLEOTIDE SEQUENCE [LARGE SCALE GENOMIC DNA]</scope>
    <source>
        <strain evidence="12 13">SCSIO 58843</strain>
    </source>
</reference>
<protein>
    <recommendedName>
        <fullName evidence="7 8">Small ribosomal subunit protein uS3</fullName>
    </recommendedName>
</protein>
<dbReference type="GO" id="GO:0019843">
    <property type="term" value="F:rRNA binding"/>
    <property type="evidence" value="ECO:0007669"/>
    <property type="project" value="UniProtKB-UniRule"/>
</dbReference>
<dbReference type="GO" id="GO:0006412">
    <property type="term" value="P:translation"/>
    <property type="evidence" value="ECO:0007669"/>
    <property type="project" value="UniProtKB-UniRule"/>
</dbReference>
<dbReference type="KEGG" id="atq:GH723_01390"/>
<dbReference type="NCBIfam" id="TIGR01009">
    <property type="entry name" value="rpsC_bact"/>
    <property type="match status" value="1"/>
</dbReference>
<comment type="similarity">
    <text evidence="1 8 9">Belongs to the universal ribosomal protein uS3 family.</text>
</comment>
<dbReference type="PROSITE" id="PS50823">
    <property type="entry name" value="KH_TYPE_2"/>
    <property type="match status" value="1"/>
</dbReference>
<dbReference type="GO" id="GO:0003729">
    <property type="term" value="F:mRNA binding"/>
    <property type="evidence" value="ECO:0007669"/>
    <property type="project" value="UniProtKB-UniRule"/>
</dbReference>
<dbReference type="EMBL" id="CP045851">
    <property type="protein sequence ID" value="QGG93868.1"/>
    <property type="molecule type" value="Genomic_DNA"/>
</dbReference>
<evidence type="ECO:0000256" key="9">
    <source>
        <dbReference type="RuleBase" id="RU003624"/>
    </source>
</evidence>
<dbReference type="Gene3D" id="3.30.300.20">
    <property type="match status" value="1"/>
</dbReference>
<evidence type="ECO:0000256" key="5">
    <source>
        <dbReference type="ARBA" id="ARBA00023274"/>
    </source>
</evidence>
<keyword evidence="13" id="KW-1185">Reference proteome</keyword>
<evidence type="ECO:0000256" key="8">
    <source>
        <dbReference type="HAMAP-Rule" id="MF_01309"/>
    </source>
</evidence>
<dbReference type="SUPFAM" id="SSF54821">
    <property type="entry name" value="Ribosomal protein S3 C-terminal domain"/>
    <property type="match status" value="1"/>
</dbReference>
<dbReference type="Gene3D" id="3.30.1140.32">
    <property type="entry name" value="Ribosomal protein S3, C-terminal domain"/>
    <property type="match status" value="1"/>
</dbReference>
<dbReference type="InterPro" id="IPR036419">
    <property type="entry name" value="Ribosomal_S3_C_sf"/>
</dbReference>
<comment type="function">
    <text evidence="6 8">Binds the lower part of the 30S subunit head. Binds mRNA in the 70S ribosome, positioning it for translation.</text>
</comment>
<dbReference type="SUPFAM" id="SSF54814">
    <property type="entry name" value="Prokaryotic type KH domain (KH-domain type II)"/>
    <property type="match status" value="1"/>
</dbReference>